<dbReference type="EC" id="2.4.1.-" evidence="12"/>
<dbReference type="GO" id="GO:0031501">
    <property type="term" value="C:mannosyltransferase complex"/>
    <property type="evidence" value="ECO:0007669"/>
    <property type="project" value="TreeGrafter"/>
</dbReference>
<dbReference type="GO" id="GO:0000009">
    <property type="term" value="F:alpha-1,6-mannosyltransferase activity"/>
    <property type="evidence" value="ECO:0007669"/>
    <property type="project" value="InterPro"/>
</dbReference>
<sequence>NNMKSIFKVGDSIFDDLVPTEIKNYRKGWWSKHRGRQVIIAAILSRILVFLISQASNLAVDDYDSSFDTLFINEDALTPLEVFVKNVVKVYARWDSFYYLHIAQHGYVYEQDNAFFPMFPLLINFFAFTALFPLRAFMNEQLVMMVSGIIISNLSFVGSCVALYRLGIVLFTNENFAFLSAMLYCITPSNIFMSAIYTESTFALFSFICMRLIAEKKYYLAAFYLGLGSFTRSNCVCYVGFFIWDFFLTNYNWVYSRRVFIQRLFHVMVLALISVSGFLIFQIQGYNQFCKNIPPRDGESPWSFPMITYCISGISIYAKYDIKRFLSLSMLSSIGNIGSSGSKCSGTKKITTEETSKNKKQTKILKRNAGDDVISSIKPKSSAFLGWAIDSRFCFLSSNLLPYIYLWSFLLIVSVTTMHVQIITRFMSSLPVIYWYLAHLIFSSDSEPGGDKTTSKKIPPEASRILNIILYYSAI</sequence>
<evidence type="ECO:0000256" key="1">
    <source>
        <dbReference type="ARBA" id="ARBA00004477"/>
    </source>
</evidence>
<comment type="function">
    <text evidence="12">Mannosyltransferase involved in glycosylphosphatidylinositol-anchor biosynthesis.</text>
</comment>
<feature type="transmembrane region" description="Helical" evidence="12">
    <location>
        <begin position="264"/>
        <end position="281"/>
    </location>
</feature>
<evidence type="ECO:0000256" key="9">
    <source>
        <dbReference type="ARBA" id="ARBA00022824"/>
    </source>
</evidence>
<comment type="subcellular location">
    <subcellularLocation>
        <location evidence="1 12">Endoplasmic reticulum membrane</location>
        <topology evidence="1 12">Multi-pass membrane protein</topology>
    </subcellularLocation>
</comment>
<feature type="transmembrane region" description="Helical" evidence="12">
    <location>
        <begin position="218"/>
        <end position="244"/>
    </location>
</feature>
<dbReference type="InterPro" id="IPR007315">
    <property type="entry name" value="PIG-V/Gpi18"/>
</dbReference>
<evidence type="ECO:0000256" key="8">
    <source>
        <dbReference type="ARBA" id="ARBA00022692"/>
    </source>
</evidence>
<keyword evidence="14" id="KW-1185">Reference proteome</keyword>
<dbReference type="GO" id="GO:0006506">
    <property type="term" value="P:GPI anchor biosynthetic process"/>
    <property type="evidence" value="ECO:0007669"/>
    <property type="project" value="UniProtKB-UniPathway"/>
</dbReference>
<comment type="similarity">
    <text evidence="3 12">Belongs to the PIGV family.</text>
</comment>
<feature type="transmembrane region" description="Helical" evidence="12">
    <location>
        <begin position="114"/>
        <end position="135"/>
    </location>
</feature>
<keyword evidence="8 12" id="KW-0812">Transmembrane</keyword>
<dbReference type="OrthoDB" id="10252502at2759"/>
<evidence type="ECO:0000256" key="12">
    <source>
        <dbReference type="RuleBase" id="RU363112"/>
    </source>
</evidence>
<protein>
    <recommendedName>
        <fullName evidence="4 12">GPI mannosyltransferase 2</fullName>
        <ecNumber evidence="12">2.4.1.-</ecNumber>
    </recommendedName>
</protein>
<keyword evidence="9 12" id="KW-0256">Endoplasmic reticulum</keyword>
<evidence type="ECO:0000256" key="11">
    <source>
        <dbReference type="ARBA" id="ARBA00023136"/>
    </source>
</evidence>
<keyword evidence="6 12" id="KW-0328">Glycosyltransferase</keyword>
<organism evidence="13 14">
    <name type="scientific">Smittium megazygosporum</name>
    <dbReference type="NCBI Taxonomy" id="133381"/>
    <lineage>
        <taxon>Eukaryota</taxon>
        <taxon>Fungi</taxon>
        <taxon>Fungi incertae sedis</taxon>
        <taxon>Zoopagomycota</taxon>
        <taxon>Kickxellomycotina</taxon>
        <taxon>Harpellomycetes</taxon>
        <taxon>Harpellales</taxon>
        <taxon>Legeriomycetaceae</taxon>
        <taxon>Smittium</taxon>
    </lineage>
</organism>
<dbReference type="PANTHER" id="PTHR12468">
    <property type="entry name" value="GPI MANNOSYLTRANSFERASE 2"/>
    <property type="match status" value="1"/>
</dbReference>
<comment type="caution">
    <text evidence="13">The sequence shown here is derived from an EMBL/GenBank/DDBJ whole genome shotgun (WGS) entry which is preliminary data.</text>
</comment>
<evidence type="ECO:0000256" key="6">
    <source>
        <dbReference type="ARBA" id="ARBA00022676"/>
    </source>
</evidence>
<feature type="transmembrane region" description="Helical" evidence="12">
    <location>
        <begin position="38"/>
        <end position="60"/>
    </location>
</feature>
<evidence type="ECO:0000256" key="4">
    <source>
        <dbReference type="ARBA" id="ARBA00013795"/>
    </source>
</evidence>
<feature type="transmembrane region" description="Helical" evidence="12">
    <location>
        <begin position="142"/>
        <end position="164"/>
    </location>
</feature>
<keyword evidence="11 12" id="KW-0472">Membrane</keyword>
<keyword evidence="5 12" id="KW-0337">GPI-anchor biosynthesis</keyword>
<evidence type="ECO:0000256" key="3">
    <source>
        <dbReference type="ARBA" id="ARBA00008698"/>
    </source>
</evidence>
<proteinExistence type="inferred from homology"/>
<evidence type="ECO:0000313" key="13">
    <source>
        <dbReference type="EMBL" id="PVU99703.1"/>
    </source>
</evidence>
<feature type="non-terminal residue" evidence="13">
    <location>
        <position position="475"/>
    </location>
</feature>
<name>A0A2T9Z533_9FUNG</name>
<evidence type="ECO:0000256" key="5">
    <source>
        <dbReference type="ARBA" id="ARBA00022502"/>
    </source>
</evidence>
<reference evidence="13 14" key="1">
    <citation type="journal article" date="2018" name="MBio">
        <title>Comparative Genomics Reveals the Core Gene Toolbox for the Fungus-Insect Symbiosis.</title>
        <authorList>
            <person name="Wang Y."/>
            <person name="Stata M."/>
            <person name="Wang W."/>
            <person name="Stajich J.E."/>
            <person name="White M.M."/>
            <person name="Moncalvo J.M."/>
        </authorList>
    </citation>
    <scope>NUCLEOTIDE SEQUENCE [LARGE SCALE GENOMIC DNA]</scope>
    <source>
        <strain evidence="13 14">SC-DP-2</strain>
    </source>
</reference>
<dbReference type="EMBL" id="MBFS01002230">
    <property type="protein sequence ID" value="PVU99703.1"/>
    <property type="molecule type" value="Genomic_DNA"/>
</dbReference>
<comment type="pathway">
    <text evidence="2 12">Glycolipid biosynthesis; glycosylphosphatidylinositol-anchor biosynthesis.</text>
</comment>
<evidence type="ECO:0000256" key="7">
    <source>
        <dbReference type="ARBA" id="ARBA00022679"/>
    </source>
</evidence>
<feature type="non-terminal residue" evidence="13">
    <location>
        <position position="1"/>
    </location>
</feature>
<dbReference type="STRING" id="133381.A0A2T9Z533"/>
<dbReference type="GO" id="GO:0005789">
    <property type="term" value="C:endoplasmic reticulum membrane"/>
    <property type="evidence" value="ECO:0007669"/>
    <property type="project" value="UniProtKB-SubCell"/>
</dbReference>
<accession>A0A2T9Z533</accession>
<keyword evidence="10 12" id="KW-1133">Transmembrane helix</keyword>
<dbReference type="Proteomes" id="UP000245609">
    <property type="component" value="Unassembled WGS sequence"/>
</dbReference>
<keyword evidence="7 12" id="KW-0808">Transferase</keyword>
<dbReference type="Pfam" id="PF04188">
    <property type="entry name" value="Mannosyl_trans2"/>
    <property type="match status" value="1"/>
</dbReference>
<evidence type="ECO:0000313" key="14">
    <source>
        <dbReference type="Proteomes" id="UP000245609"/>
    </source>
</evidence>
<dbReference type="PANTHER" id="PTHR12468:SF2">
    <property type="entry name" value="GPI MANNOSYLTRANSFERASE 2"/>
    <property type="match status" value="1"/>
</dbReference>
<dbReference type="GO" id="GO:0004376">
    <property type="term" value="F:GPI mannosyltransferase activity"/>
    <property type="evidence" value="ECO:0007669"/>
    <property type="project" value="InterPro"/>
</dbReference>
<comment type="caution">
    <text evidence="12">Lacks conserved residue(s) required for the propagation of feature annotation.</text>
</comment>
<gene>
    <name evidence="13" type="ORF">BB560_005461</name>
</gene>
<dbReference type="UniPathway" id="UPA00196"/>
<evidence type="ECO:0000256" key="10">
    <source>
        <dbReference type="ARBA" id="ARBA00022989"/>
    </source>
</evidence>
<feature type="transmembrane region" description="Helical" evidence="12">
    <location>
        <begin position="400"/>
        <end position="420"/>
    </location>
</feature>
<dbReference type="AlphaFoldDB" id="A0A2T9Z533"/>
<evidence type="ECO:0000256" key="2">
    <source>
        <dbReference type="ARBA" id="ARBA00004687"/>
    </source>
</evidence>